<sequence length="676" mass="74393">MPRRATIDDMGMGDFSSWYQPRGGRRGGDERGGLRGLGGGSSLPNGGRRRSRRKTMTSSRVGRYTGHSDGDGDDHDGDYRYGGMKELFALRRERRALANNKQTAERRWSSASDPDELFNEVAKNLGLVDCDRRIEALLRVLPIAALREKLARHYDYHLRRMQGMCEVIGGGVGRCAVELVPPPITRRGGGGPGSLGPVGTRRPPSAPSAFACLAAAEFVRSTMRERVPKLMDPRDGRLSGMCFFHRDRLVLSDFVPGGDGDGRGAMVLPLEIPCMIVEYFRSSWEGSDADDARRDVARGGITQNGNDTPLSRWRLAGAKKIDNAAQQGSSPLVGNGKHVSDGFESRKYGFVAHPYPPTDNDGPMNSLFVRSMKKHVWLKRVYLPGDVVDINDEVVTLVAMFESEELTFLLFFEMPSFSVSLARMVEELRPKTDVRSNSKGDRKSKDGTSKPISGATQAFVDVLSILAEEMTGFCNMFSPSYKTDSVSDDIASVGDIDNIFQGEPGMEIISINRDENSFVLLSQNNFSVAPPPSKQKFGLFGNGTKSKDSTDSELSNSLSKYSNMLDCRHKLAASLPLDVTLALDGIFNEIGCFTGRNDTLTHSLVSGVDVNRVNINSGVSKSIELCTFLPRGWVYGRAYGGIELYIVLDTSKFVTINDVQKAVTRIRERVFNDNIR</sequence>
<dbReference type="EMBL" id="JALLAZ020001450">
    <property type="protein sequence ID" value="KAL3774726.1"/>
    <property type="molecule type" value="Genomic_DNA"/>
</dbReference>
<dbReference type="Proteomes" id="UP001530315">
    <property type="component" value="Unassembled WGS sequence"/>
</dbReference>
<keyword evidence="3" id="KW-1185">Reference proteome</keyword>
<proteinExistence type="predicted"/>
<feature type="region of interest" description="Disordered" evidence="1">
    <location>
        <begin position="430"/>
        <end position="452"/>
    </location>
</feature>
<comment type="caution">
    <text evidence="2">The sequence shown here is derived from an EMBL/GenBank/DDBJ whole genome shotgun (WGS) entry which is preliminary data.</text>
</comment>
<gene>
    <name evidence="2" type="ORF">ACHAW5_009552</name>
</gene>
<evidence type="ECO:0000313" key="2">
    <source>
        <dbReference type="EMBL" id="KAL3774726.1"/>
    </source>
</evidence>
<protein>
    <submittedName>
        <fullName evidence="2">Uncharacterized protein</fullName>
    </submittedName>
</protein>
<feature type="compositionally biased region" description="Basic and acidic residues" evidence="1">
    <location>
        <begin position="430"/>
        <end position="448"/>
    </location>
</feature>
<evidence type="ECO:0000313" key="3">
    <source>
        <dbReference type="Proteomes" id="UP001530315"/>
    </source>
</evidence>
<evidence type="ECO:0000256" key="1">
    <source>
        <dbReference type="SAM" id="MobiDB-lite"/>
    </source>
</evidence>
<dbReference type="AlphaFoldDB" id="A0ABD3NJJ1"/>
<accession>A0ABD3NJJ1</accession>
<reference evidence="2 3" key="1">
    <citation type="submission" date="2024-10" db="EMBL/GenBank/DDBJ databases">
        <title>Updated reference genomes for cyclostephanoid diatoms.</title>
        <authorList>
            <person name="Roberts W.R."/>
            <person name="Alverson A.J."/>
        </authorList>
    </citation>
    <scope>NUCLEOTIDE SEQUENCE [LARGE SCALE GENOMIC DNA]</scope>
    <source>
        <strain evidence="2 3">AJA276-08</strain>
    </source>
</reference>
<organism evidence="2 3">
    <name type="scientific">Stephanodiscus triporus</name>
    <dbReference type="NCBI Taxonomy" id="2934178"/>
    <lineage>
        <taxon>Eukaryota</taxon>
        <taxon>Sar</taxon>
        <taxon>Stramenopiles</taxon>
        <taxon>Ochrophyta</taxon>
        <taxon>Bacillariophyta</taxon>
        <taxon>Coscinodiscophyceae</taxon>
        <taxon>Thalassiosirophycidae</taxon>
        <taxon>Stephanodiscales</taxon>
        <taxon>Stephanodiscaceae</taxon>
        <taxon>Stephanodiscus</taxon>
    </lineage>
</organism>
<name>A0ABD3NJJ1_9STRA</name>
<feature type="region of interest" description="Disordered" evidence="1">
    <location>
        <begin position="1"/>
        <end position="77"/>
    </location>
</feature>